<dbReference type="InterPro" id="IPR001910">
    <property type="entry name" value="Inosine/uridine_hydrolase_dom"/>
</dbReference>
<dbReference type="InterPro" id="IPR036452">
    <property type="entry name" value="Ribo_hydro-like"/>
</dbReference>
<dbReference type="SUPFAM" id="SSF53590">
    <property type="entry name" value="Nucleoside hydrolase"/>
    <property type="match status" value="1"/>
</dbReference>
<dbReference type="RefSeq" id="XP_034232013.1">
    <property type="nucleotide sequence ID" value="XM_034376122.1"/>
</dbReference>
<organism evidence="4">
    <name type="scientific">Thrips palmi</name>
    <name type="common">Melon thrips</name>
    <dbReference type="NCBI Taxonomy" id="161013"/>
    <lineage>
        <taxon>Eukaryota</taxon>
        <taxon>Metazoa</taxon>
        <taxon>Ecdysozoa</taxon>
        <taxon>Arthropoda</taxon>
        <taxon>Hexapoda</taxon>
        <taxon>Insecta</taxon>
        <taxon>Pterygota</taxon>
        <taxon>Neoptera</taxon>
        <taxon>Paraneoptera</taxon>
        <taxon>Thysanoptera</taxon>
        <taxon>Terebrantia</taxon>
        <taxon>Thripoidea</taxon>
        <taxon>Thripidae</taxon>
        <taxon>Thrips</taxon>
    </lineage>
</organism>
<accession>A0A6P8XY37</accession>
<dbReference type="PANTHER" id="PTHR46190:SF1">
    <property type="entry name" value="SI:CH211-201H21.5"/>
    <property type="match status" value="1"/>
</dbReference>
<feature type="domain" description="Inosine/uridine-preferring nucleoside hydrolase" evidence="2">
    <location>
        <begin position="42"/>
        <end position="351"/>
    </location>
</feature>
<dbReference type="InParanoid" id="A0A6P8XY37"/>
<dbReference type="PANTHER" id="PTHR46190">
    <property type="entry name" value="SI:CH211-201H21.5-RELATED"/>
    <property type="match status" value="1"/>
</dbReference>
<evidence type="ECO:0000313" key="3">
    <source>
        <dbReference type="Proteomes" id="UP000515158"/>
    </source>
</evidence>
<dbReference type="Pfam" id="PF01156">
    <property type="entry name" value="IU_nuc_hydro"/>
    <property type="match status" value="1"/>
</dbReference>
<gene>
    <name evidence="4" type="primary">LOC117639986</name>
</gene>
<evidence type="ECO:0000259" key="2">
    <source>
        <dbReference type="Pfam" id="PF01156"/>
    </source>
</evidence>
<keyword evidence="3" id="KW-1185">Reference proteome</keyword>
<name>A0A6P8XY37_THRPL</name>
<dbReference type="Gene3D" id="3.90.245.10">
    <property type="entry name" value="Ribonucleoside hydrolase-like"/>
    <property type="match status" value="1"/>
</dbReference>
<dbReference type="OrthoDB" id="432381at2759"/>
<dbReference type="KEGG" id="tpal:117639986"/>
<evidence type="ECO:0000256" key="1">
    <source>
        <dbReference type="ARBA" id="ARBA00009176"/>
    </source>
</evidence>
<dbReference type="GO" id="GO:0016799">
    <property type="term" value="F:hydrolase activity, hydrolyzing N-glycosyl compounds"/>
    <property type="evidence" value="ECO:0007669"/>
    <property type="project" value="InterPro"/>
</dbReference>
<dbReference type="InterPro" id="IPR052775">
    <property type="entry name" value="IUN_hydrolase"/>
</dbReference>
<protein>
    <submittedName>
        <fullName evidence="4">Uncharacterized protein C1683.06c-like</fullName>
    </submittedName>
</protein>
<reference evidence="4" key="1">
    <citation type="submission" date="2025-08" db="UniProtKB">
        <authorList>
            <consortium name="RefSeq"/>
        </authorList>
    </citation>
    <scope>IDENTIFICATION</scope>
    <source>
        <tissue evidence="4">Total insect</tissue>
    </source>
</reference>
<sequence length="363" mass="38544">MSTVRCRARWLTAAVVAVWAVCLTTLAVLASVLVEAPDVRVLVIDTDAGADDAVAILELLRAEEMHIGRDWTGRRRETRVLAITCVFGNTGVENVTKNVLATLETAGRQDVPVYTGAGVALLPPKPTYDFYFGEDGFGDFLPPGPPDVNKVQPEHAAAALVRLAREHKGQLSLLCIGPLTNIALAVRLDAAFLDNLRDLFILGGAAHGNGNYKPGAEFNMYSDPDAAMIVLDAVPTDKPAFLLSWETALDAELPVAWRRDVLGAAGTADVAFLNRAEGVLLATLPTWNSADGLLAAHILDARVCPPGKAVRVDVLSGQGPGRGVSLVDHSNTTRLPANAVLVEKPDVAAFQRLLLRLLGSKGS</sequence>
<evidence type="ECO:0000313" key="4">
    <source>
        <dbReference type="RefSeq" id="XP_034232013.1"/>
    </source>
</evidence>
<dbReference type="Proteomes" id="UP000515158">
    <property type="component" value="Unplaced"/>
</dbReference>
<comment type="similarity">
    <text evidence="1">Belongs to the IUNH family.</text>
</comment>
<dbReference type="AlphaFoldDB" id="A0A6P8XY37"/>
<dbReference type="GeneID" id="117639986"/>
<proteinExistence type="inferred from homology"/>